<protein>
    <recommendedName>
        <fullName evidence="3">BTB domain-containing protein</fullName>
    </recommendedName>
</protein>
<organism evidence="1 2">
    <name type="scientific">Rhizoctonia solani</name>
    <dbReference type="NCBI Taxonomy" id="456999"/>
    <lineage>
        <taxon>Eukaryota</taxon>
        <taxon>Fungi</taxon>
        <taxon>Dikarya</taxon>
        <taxon>Basidiomycota</taxon>
        <taxon>Agaricomycotina</taxon>
        <taxon>Agaricomycetes</taxon>
        <taxon>Cantharellales</taxon>
        <taxon>Ceratobasidiaceae</taxon>
        <taxon>Rhizoctonia</taxon>
    </lineage>
</organism>
<sequence length="449" mass="50598">MHSRARPTRDPTSSRARPVSMAFSSFEHNLSESNNRGDPDLNRRSTIIVEGDPDLNRRSTIIVEGTQTASTEIDPEFAYPDGNIELQASTHIFQVHEFQLAKFVKLAELIRQARDRGEVTSGPERRVKVSIQCTGRLRSKDIRHTLQVIYSSFVSGRVPPTFDAVALISTLRVATLYQNPDLREFAISQLQSKFVISPTYRIALSDELFIPDWEAPDLREFAISQLQSKFVISPTYRIALSDELFIPDWEAPAFTELCRRPEPISEKEASILGIARTVQVARLREAEQRHQYTSLIDQAIKDPFLSSDGTLKKDKLQAAAEQTLKHSSLPACDCRAQVDGRNEENSTYTWPWGAESNYNRRNSSAYGSSTQRNAPESLSVIPCRVHQLAPPIASESRALYKHLSGALGRLATLKRTVSTNMRGLPGSDKEYSVEKEIKQANWVRKVERL</sequence>
<proteinExistence type="predicted"/>
<evidence type="ECO:0000313" key="1">
    <source>
        <dbReference type="EMBL" id="CAE6505066.1"/>
    </source>
</evidence>
<comment type="caution">
    <text evidence="1">The sequence shown here is derived from an EMBL/GenBank/DDBJ whole genome shotgun (WGS) entry which is preliminary data.</text>
</comment>
<gene>
    <name evidence="1" type="ORF">RDB_LOCUS128476</name>
</gene>
<dbReference type="EMBL" id="CAJMWY010003689">
    <property type="protein sequence ID" value="CAE6505066.1"/>
    <property type="molecule type" value="Genomic_DNA"/>
</dbReference>
<evidence type="ECO:0008006" key="3">
    <source>
        <dbReference type="Google" id="ProtNLM"/>
    </source>
</evidence>
<evidence type="ECO:0000313" key="2">
    <source>
        <dbReference type="Proteomes" id="UP000663861"/>
    </source>
</evidence>
<dbReference type="AlphaFoldDB" id="A0A8H3D0C4"/>
<accession>A0A8H3D0C4</accession>
<dbReference type="Proteomes" id="UP000663861">
    <property type="component" value="Unassembled WGS sequence"/>
</dbReference>
<name>A0A8H3D0C4_9AGAM</name>
<reference evidence="1" key="1">
    <citation type="submission" date="2021-01" db="EMBL/GenBank/DDBJ databases">
        <authorList>
            <person name="Kaushik A."/>
        </authorList>
    </citation>
    <scope>NUCLEOTIDE SEQUENCE</scope>
    <source>
        <strain evidence="1">AG4-RS23</strain>
    </source>
</reference>